<dbReference type="EMBL" id="KV440971">
    <property type="protein sequence ID" value="OAD81470.1"/>
    <property type="molecule type" value="Genomic_DNA"/>
</dbReference>
<evidence type="ECO:0000313" key="2">
    <source>
        <dbReference type="Proteomes" id="UP000077315"/>
    </source>
</evidence>
<dbReference type="Proteomes" id="UP000077315">
    <property type="component" value="Unassembled WGS sequence"/>
</dbReference>
<evidence type="ECO:0000313" key="1">
    <source>
        <dbReference type="EMBL" id="OAD81470.1"/>
    </source>
</evidence>
<dbReference type="InParanoid" id="A0A163ETI9"/>
<dbReference type="RefSeq" id="XP_018299510.1">
    <property type="nucleotide sequence ID" value="XM_018430135.1"/>
</dbReference>
<protein>
    <submittedName>
        <fullName evidence="1">Uncharacterized protein</fullName>
    </submittedName>
</protein>
<dbReference type="GeneID" id="28991041"/>
<name>A0A163ETI9_PHYB8</name>
<organism evidence="1 2">
    <name type="scientific">Phycomyces blakesleeanus (strain ATCC 8743b / DSM 1359 / FGSC 10004 / NBRC 33097 / NRRL 1555)</name>
    <dbReference type="NCBI Taxonomy" id="763407"/>
    <lineage>
        <taxon>Eukaryota</taxon>
        <taxon>Fungi</taxon>
        <taxon>Fungi incertae sedis</taxon>
        <taxon>Mucoromycota</taxon>
        <taxon>Mucoromycotina</taxon>
        <taxon>Mucoromycetes</taxon>
        <taxon>Mucorales</taxon>
        <taxon>Phycomycetaceae</taxon>
        <taxon>Phycomyces</taxon>
    </lineage>
</organism>
<dbReference type="VEuPathDB" id="FungiDB:PHYBLDRAFT_139021"/>
<gene>
    <name evidence="1" type="ORF">PHYBLDRAFT_139021</name>
</gene>
<keyword evidence="2" id="KW-1185">Reference proteome</keyword>
<accession>A0A163ETI9</accession>
<dbReference type="AlphaFoldDB" id="A0A163ETI9"/>
<proteinExistence type="predicted"/>
<reference evidence="2" key="1">
    <citation type="submission" date="2015-06" db="EMBL/GenBank/DDBJ databases">
        <title>Expansion of signal transduction pathways in fungi by whole-genome duplication.</title>
        <authorList>
            <consortium name="DOE Joint Genome Institute"/>
            <person name="Corrochano L.M."/>
            <person name="Kuo A."/>
            <person name="Marcet-Houben M."/>
            <person name="Polaino S."/>
            <person name="Salamov A."/>
            <person name="Villalobos J.M."/>
            <person name="Alvarez M.I."/>
            <person name="Avalos J."/>
            <person name="Benito E.P."/>
            <person name="Benoit I."/>
            <person name="Burger G."/>
            <person name="Camino L.P."/>
            <person name="Canovas D."/>
            <person name="Cerda-Olmedo E."/>
            <person name="Cheng J.-F."/>
            <person name="Dominguez A."/>
            <person name="Elias M."/>
            <person name="Eslava A.P."/>
            <person name="Glaser F."/>
            <person name="Grimwood J."/>
            <person name="Gutierrez G."/>
            <person name="Heitman J."/>
            <person name="Henrissat B."/>
            <person name="Iturriaga E.A."/>
            <person name="Lang B.F."/>
            <person name="Lavin J.L."/>
            <person name="Lee S."/>
            <person name="Li W."/>
            <person name="Lindquist E."/>
            <person name="Lopez-Garcia S."/>
            <person name="Luque E.M."/>
            <person name="Marcos A.T."/>
            <person name="Martin J."/>
            <person name="McCluskey K."/>
            <person name="Medina H.R."/>
            <person name="Miralles-Duran A."/>
            <person name="Miyazaki A."/>
            <person name="Munoz-Torres E."/>
            <person name="Oguiza J.A."/>
            <person name="Ohm R."/>
            <person name="Olmedo M."/>
            <person name="Orejas M."/>
            <person name="Ortiz-Castellanos L."/>
            <person name="Pisabarro A.G."/>
            <person name="Rodriguez-Romero J."/>
            <person name="Ruiz-Herrera J."/>
            <person name="Ruiz-Vazquez R."/>
            <person name="Sanz C."/>
            <person name="Schackwitz W."/>
            <person name="Schmutz J."/>
            <person name="Shahriari M."/>
            <person name="Shelest E."/>
            <person name="Silva-Franco F."/>
            <person name="Soanes D."/>
            <person name="Syed K."/>
            <person name="Tagua V.G."/>
            <person name="Talbot N.J."/>
            <person name="Thon M."/>
            <person name="De vries R.P."/>
            <person name="Wiebenga A."/>
            <person name="Yadav J.S."/>
            <person name="Braun E.L."/>
            <person name="Baker S."/>
            <person name="Garre V."/>
            <person name="Horwitz B."/>
            <person name="Torres-Martinez S."/>
            <person name="Idnurm A."/>
            <person name="Herrera-Estrella A."/>
            <person name="Gabaldon T."/>
            <person name="Grigoriev I.V."/>
        </authorList>
    </citation>
    <scope>NUCLEOTIDE SEQUENCE [LARGE SCALE GENOMIC DNA]</scope>
    <source>
        <strain evidence="2">NRRL 1555(-)</strain>
    </source>
</reference>
<sequence length="139" mass="15758">MLNCSVKERLSKGSLHDSFVGIFVHHAFIIYSRGGVCRIPPHNIRHALNRIRVFFCYLDEAKIVLWPWFISLLLLTSPDSPQSAGGLFSRVSFIQIDGRPLHKNLASSLRRRLVTSPISLPREALRTDLRDNLTGQPGR</sequence>